<dbReference type="AlphaFoldDB" id="A0A166BNI1"/>
<gene>
    <name evidence="1" type="ORF">SISSUDRAFT_1130232</name>
</gene>
<keyword evidence="2" id="KW-1185">Reference proteome</keyword>
<dbReference type="STRING" id="1314776.A0A166BNI1"/>
<name>A0A166BNI1_9AGAM</name>
<organism evidence="1 2">
    <name type="scientific">Sistotremastrum suecicum HHB10207 ss-3</name>
    <dbReference type="NCBI Taxonomy" id="1314776"/>
    <lineage>
        <taxon>Eukaryota</taxon>
        <taxon>Fungi</taxon>
        <taxon>Dikarya</taxon>
        <taxon>Basidiomycota</taxon>
        <taxon>Agaricomycotina</taxon>
        <taxon>Agaricomycetes</taxon>
        <taxon>Sistotremastrales</taxon>
        <taxon>Sistotremastraceae</taxon>
        <taxon>Sistotremastrum</taxon>
    </lineage>
</organism>
<dbReference type="Proteomes" id="UP000076798">
    <property type="component" value="Unassembled WGS sequence"/>
</dbReference>
<reference evidence="1 2" key="1">
    <citation type="journal article" date="2016" name="Mol. Biol. Evol.">
        <title>Comparative Genomics of Early-Diverging Mushroom-Forming Fungi Provides Insights into the Origins of Lignocellulose Decay Capabilities.</title>
        <authorList>
            <person name="Nagy L.G."/>
            <person name="Riley R."/>
            <person name="Tritt A."/>
            <person name="Adam C."/>
            <person name="Daum C."/>
            <person name="Floudas D."/>
            <person name="Sun H."/>
            <person name="Yadav J.S."/>
            <person name="Pangilinan J."/>
            <person name="Larsson K.H."/>
            <person name="Matsuura K."/>
            <person name="Barry K."/>
            <person name="Labutti K."/>
            <person name="Kuo R."/>
            <person name="Ohm R.A."/>
            <person name="Bhattacharya S.S."/>
            <person name="Shirouzu T."/>
            <person name="Yoshinaga Y."/>
            <person name="Martin F.M."/>
            <person name="Grigoriev I.V."/>
            <person name="Hibbett D.S."/>
        </authorList>
    </citation>
    <scope>NUCLEOTIDE SEQUENCE [LARGE SCALE GENOMIC DNA]</scope>
    <source>
        <strain evidence="1 2">HHB10207 ss-3</strain>
    </source>
</reference>
<protein>
    <submittedName>
        <fullName evidence="1">Uncharacterized protein</fullName>
    </submittedName>
</protein>
<dbReference type="EMBL" id="KV428103">
    <property type="protein sequence ID" value="KZT36577.1"/>
    <property type="molecule type" value="Genomic_DNA"/>
</dbReference>
<dbReference type="OrthoDB" id="10068368at2759"/>
<sequence length="98" mass="10894">MSAISLAKQAFSALNHEKPHVRPLLPSFTKGTYEDQSSITDWIEILTGPNIDDEAYDGIPEILDSINLQPTGFVGPTQAFFRYSEIDGGVDLLKRVER</sequence>
<evidence type="ECO:0000313" key="2">
    <source>
        <dbReference type="Proteomes" id="UP000076798"/>
    </source>
</evidence>
<evidence type="ECO:0000313" key="1">
    <source>
        <dbReference type="EMBL" id="KZT36577.1"/>
    </source>
</evidence>
<accession>A0A166BNI1</accession>
<proteinExistence type="predicted"/>